<comment type="similarity">
    <text evidence="1">Belongs to the LOR family.</text>
</comment>
<evidence type="ECO:0008006" key="4">
    <source>
        <dbReference type="Google" id="ProtNLM"/>
    </source>
</evidence>
<name>A0AAD5ZUY8_9POAL</name>
<protein>
    <recommendedName>
        <fullName evidence="4">Protein LURP-one-related 15</fullName>
    </recommendedName>
</protein>
<dbReference type="PANTHER" id="PTHR31087">
    <property type="match status" value="1"/>
</dbReference>
<evidence type="ECO:0000256" key="1">
    <source>
        <dbReference type="ARBA" id="ARBA00005437"/>
    </source>
</evidence>
<gene>
    <name evidence="2" type="ORF">LUZ61_008260</name>
</gene>
<reference evidence="2 3" key="1">
    <citation type="journal article" date="2022" name="Cell">
        <title>Repeat-based holocentromeres influence genome architecture and karyotype evolution.</title>
        <authorList>
            <person name="Hofstatter P.G."/>
            <person name="Thangavel G."/>
            <person name="Lux T."/>
            <person name="Neumann P."/>
            <person name="Vondrak T."/>
            <person name="Novak P."/>
            <person name="Zhang M."/>
            <person name="Costa L."/>
            <person name="Castellani M."/>
            <person name="Scott A."/>
            <person name="Toegelov H."/>
            <person name="Fuchs J."/>
            <person name="Mata-Sucre Y."/>
            <person name="Dias Y."/>
            <person name="Vanzela A.L.L."/>
            <person name="Huettel B."/>
            <person name="Almeida C.C.S."/>
            <person name="Simkova H."/>
            <person name="Souza G."/>
            <person name="Pedrosa-Harand A."/>
            <person name="Macas J."/>
            <person name="Mayer K.F.X."/>
            <person name="Houben A."/>
            <person name="Marques A."/>
        </authorList>
    </citation>
    <scope>NUCLEOTIDE SEQUENCE [LARGE SCALE GENOMIC DNA]</scope>
    <source>
        <strain evidence="2">RhyTen1mFocal</strain>
    </source>
</reference>
<dbReference type="Gene3D" id="2.40.160.200">
    <property type="entry name" value="LURP1-related"/>
    <property type="match status" value="1"/>
</dbReference>
<accession>A0AAD5ZUY8</accession>
<proteinExistence type="inferred from homology"/>
<dbReference type="Proteomes" id="UP001210211">
    <property type="component" value="Unassembled WGS sequence"/>
</dbReference>
<evidence type="ECO:0000313" key="3">
    <source>
        <dbReference type="Proteomes" id="UP001210211"/>
    </source>
</evidence>
<dbReference type="PANTHER" id="PTHR31087:SF58">
    <property type="entry name" value="OS07G0230700 PROTEIN"/>
    <property type="match status" value="1"/>
</dbReference>
<dbReference type="InterPro" id="IPR038595">
    <property type="entry name" value="LOR_sf"/>
</dbReference>
<organism evidence="2 3">
    <name type="scientific">Rhynchospora tenuis</name>
    <dbReference type="NCBI Taxonomy" id="198213"/>
    <lineage>
        <taxon>Eukaryota</taxon>
        <taxon>Viridiplantae</taxon>
        <taxon>Streptophyta</taxon>
        <taxon>Embryophyta</taxon>
        <taxon>Tracheophyta</taxon>
        <taxon>Spermatophyta</taxon>
        <taxon>Magnoliopsida</taxon>
        <taxon>Liliopsida</taxon>
        <taxon>Poales</taxon>
        <taxon>Cyperaceae</taxon>
        <taxon>Cyperoideae</taxon>
        <taxon>Rhynchosporeae</taxon>
        <taxon>Rhynchospora</taxon>
    </lineage>
</organism>
<comment type="caution">
    <text evidence="2">The sequence shown here is derived from an EMBL/GenBank/DDBJ whole genome shotgun (WGS) entry which is preliminary data.</text>
</comment>
<keyword evidence="3" id="KW-1185">Reference proteome</keyword>
<dbReference type="InterPro" id="IPR007612">
    <property type="entry name" value="LOR"/>
</dbReference>
<dbReference type="SUPFAM" id="SSF54518">
    <property type="entry name" value="Tubby C-terminal domain-like"/>
    <property type="match status" value="1"/>
</dbReference>
<dbReference type="InterPro" id="IPR025659">
    <property type="entry name" value="Tubby-like_C"/>
</dbReference>
<dbReference type="EMBL" id="JAMRDG010000001">
    <property type="protein sequence ID" value="KAJ3704555.1"/>
    <property type="molecule type" value="Genomic_DNA"/>
</dbReference>
<dbReference type="Pfam" id="PF04525">
    <property type="entry name" value="LOR"/>
    <property type="match status" value="1"/>
</dbReference>
<dbReference type="AlphaFoldDB" id="A0AAD5ZUY8"/>
<evidence type="ECO:0000313" key="2">
    <source>
        <dbReference type="EMBL" id="KAJ3704555.1"/>
    </source>
</evidence>
<sequence length="215" mass="23765">MAASSSPAPAPTPLMSPSGVVAVVGPQFCAPYVVALTVTKKALSLSDGDFVVSDVNGDVLMKVQGRVLSLHSRRVLCDAAGSPIISMREKKLSMHHRWNVYRGDSSDQKDLLFTVKKSHMLQLKTELDVFLAANTAEQHCDFKVKGSWFERSCTFYLGDTNTIIALMSRQYELKNVLLGKDTFGVTVYPNVDYAFVVAIIVILDEIHRDRMEHGD</sequence>